<accession>A0A7G9FKV0</accession>
<evidence type="ECO:0000256" key="1">
    <source>
        <dbReference type="ARBA" id="ARBA00023125"/>
    </source>
</evidence>
<keyword evidence="3" id="KW-0489">Methyltransferase</keyword>
<keyword evidence="4" id="KW-1185">Reference proteome</keyword>
<dbReference type="CDD" id="cd01106">
    <property type="entry name" value="HTH_TipAL-Mta"/>
    <property type="match status" value="1"/>
</dbReference>
<dbReference type="InterPro" id="IPR029063">
    <property type="entry name" value="SAM-dependent_MTases_sf"/>
</dbReference>
<sequence length="393" mass="45155">MKKEGYYSTGEFMKQANITKKTIRYYDEKNILKPSFVSDSGARYYTEKDLAKLQQILLLKYLGFSLGDIKEMQVDDADKHFIVNSLNIQQKLVEDRIEQLQLVASTIREATDDLQADREVDWTKLFELIQVADLESILKKQYKDASNIMARINLHKQYSVNKQGWFPWIYEQMQVKPGQKILELGCGAGDLWVENAEKFPEDISITVTDISDGMLRDARREIGREDAVFSYAICGCESIPFADATFDLVVANHVLFYCDDIGQACREIQRVLKPGGVLVAGTYGSAHMKEISRLVMEFDDRIVLAAENLYDRFGKENGTDILQSTFEEVEWRQYEDAIEIDDAEPLISYVLSCHGNQNQYIAHKYKEFRTFMKKKIVGGFHITKDAGIFLVKK</sequence>
<proteinExistence type="predicted"/>
<reference evidence="3 4" key="1">
    <citation type="submission" date="2020-08" db="EMBL/GenBank/DDBJ databases">
        <authorList>
            <person name="Liu C."/>
            <person name="Sun Q."/>
        </authorList>
    </citation>
    <scope>NUCLEOTIDE SEQUENCE [LARGE SCALE GENOMIC DNA]</scope>
    <source>
        <strain evidence="3 4">NSJ-4</strain>
    </source>
</reference>
<dbReference type="GO" id="GO:0008757">
    <property type="term" value="F:S-adenosylmethionine-dependent methyltransferase activity"/>
    <property type="evidence" value="ECO:0007669"/>
    <property type="project" value="InterPro"/>
</dbReference>
<dbReference type="GO" id="GO:0003700">
    <property type="term" value="F:DNA-binding transcription factor activity"/>
    <property type="evidence" value="ECO:0007669"/>
    <property type="project" value="InterPro"/>
</dbReference>
<evidence type="ECO:0000259" key="2">
    <source>
        <dbReference type="PROSITE" id="PS50937"/>
    </source>
</evidence>
<dbReference type="Gene3D" id="1.10.1660.10">
    <property type="match status" value="1"/>
</dbReference>
<dbReference type="PROSITE" id="PS00552">
    <property type="entry name" value="HTH_MERR_1"/>
    <property type="match status" value="1"/>
</dbReference>
<protein>
    <submittedName>
        <fullName evidence="3">Methyltransferase domain-containing protein</fullName>
    </submittedName>
</protein>
<evidence type="ECO:0000313" key="4">
    <source>
        <dbReference type="Proteomes" id="UP000515819"/>
    </source>
</evidence>
<dbReference type="SUPFAM" id="SSF53335">
    <property type="entry name" value="S-adenosyl-L-methionine-dependent methyltransferases"/>
    <property type="match status" value="1"/>
</dbReference>
<dbReference type="Pfam" id="PF08241">
    <property type="entry name" value="Methyltransf_11"/>
    <property type="match status" value="1"/>
</dbReference>
<feature type="domain" description="HTH merR-type" evidence="2">
    <location>
        <begin position="6"/>
        <end position="75"/>
    </location>
</feature>
<evidence type="ECO:0000313" key="3">
    <source>
        <dbReference type="EMBL" id="QNL99181.1"/>
    </source>
</evidence>
<dbReference type="AlphaFoldDB" id="A0A7G9FKV0"/>
<dbReference type="PANTHER" id="PTHR30204">
    <property type="entry name" value="REDOX-CYCLING DRUG-SENSING TRANSCRIPTIONAL ACTIVATOR SOXR"/>
    <property type="match status" value="1"/>
</dbReference>
<dbReference type="InterPro" id="IPR000551">
    <property type="entry name" value="MerR-type_HTH_dom"/>
</dbReference>
<organism evidence="3 4">
    <name type="scientific">Wujia chipingensis</name>
    <dbReference type="NCBI Taxonomy" id="2763670"/>
    <lineage>
        <taxon>Bacteria</taxon>
        <taxon>Bacillati</taxon>
        <taxon>Bacillota</taxon>
        <taxon>Clostridia</taxon>
        <taxon>Lachnospirales</taxon>
        <taxon>Lachnospiraceae</taxon>
        <taxon>Wujia</taxon>
    </lineage>
</organism>
<dbReference type="InterPro" id="IPR047057">
    <property type="entry name" value="MerR_fam"/>
</dbReference>
<dbReference type="InterPro" id="IPR009061">
    <property type="entry name" value="DNA-bd_dom_put_sf"/>
</dbReference>
<dbReference type="RefSeq" id="WP_118671362.1">
    <property type="nucleotide sequence ID" value="NZ_CP060632.1"/>
</dbReference>
<gene>
    <name evidence="3" type="ORF">H9Q76_10640</name>
</gene>
<dbReference type="SUPFAM" id="SSF46955">
    <property type="entry name" value="Putative DNA-binding domain"/>
    <property type="match status" value="1"/>
</dbReference>
<dbReference type="KEGG" id="wcp:H9Q76_10640"/>
<dbReference type="Gene3D" id="3.40.50.150">
    <property type="entry name" value="Vaccinia Virus protein VP39"/>
    <property type="match status" value="1"/>
</dbReference>
<dbReference type="Proteomes" id="UP000515819">
    <property type="component" value="Chromosome"/>
</dbReference>
<dbReference type="GO" id="GO:0032259">
    <property type="term" value="P:methylation"/>
    <property type="evidence" value="ECO:0007669"/>
    <property type="project" value="UniProtKB-KW"/>
</dbReference>
<dbReference type="SMART" id="SM00422">
    <property type="entry name" value="HTH_MERR"/>
    <property type="match status" value="1"/>
</dbReference>
<dbReference type="GO" id="GO:0003677">
    <property type="term" value="F:DNA binding"/>
    <property type="evidence" value="ECO:0007669"/>
    <property type="project" value="UniProtKB-KW"/>
</dbReference>
<dbReference type="PANTHER" id="PTHR30204:SF96">
    <property type="entry name" value="CHROMOSOME-ANCHORING PROTEIN RACA"/>
    <property type="match status" value="1"/>
</dbReference>
<dbReference type="Pfam" id="PF13411">
    <property type="entry name" value="MerR_1"/>
    <property type="match status" value="1"/>
</dbReference>
<keyword evidence="3" id="KW-0808">Transferase</keyword>
<dbReference type="PROSITE" id="PS50937">
    <property type="entry name" value="HTH_MERR_2"/>
    <property type="match status" value="1"/>
</dbReference>
<dbReference type="EMBL" id="CP060632">
    <property type="protein sequence ID" value="QNL99181.1"/>
    <property type="molecule type" value="Genomic_DNA"/>
</dbReference>
<name>A0A7G9FKV0_9FIRM</name>
<dbReference type="InterPro" id="IPR013216">
    <property type="entry name" value="Methyltransf_11"/>
</dbReference>
<keyword evidence="1" id="KW-0238">DNA-binding</keyword>
<dbReference type="CDD" id="cd02440">
    <property type="entry name" value="AdoMet_MTases"/>
    <property type="match status" value="1"/>
</dbReference>